<protein>
    <submittedName>
        <fullName evidence="1">Uncharacterized protein</fullName>
    </submittedName>
</protein>
<dbReference type="EMBL" id="CP011974">
    <property type="protein sequence ID" value="AKO93075.1"/>
    <property type="molecule type" value="Genomic_DNA"/>
</dbReference>
<reference evidence="2" key="2">
    <citation type="submission" date="2015-06" db="EMBL/GenBank/DDBJ databases">
        <title>Genome Sequence of Bacillus endophyticus and Analysis of its Companion Mechanism in the Ketogulonigenium vulgare-Bacillus strain Consortium.</title>
        <authorList>
            <person name="Jia N."/>
            <person name="Du J."/>
            <person name="Ding M.-Z."/>
            <person name="Gao F."/>
            <person name="Yuan Y.-J."/>
        </authorList>
    </citation>
    <scope>NUCLEOTIDE SEQUENCE [LARGE SCALE GENOMIC DNA]</scope>
    <source>
        <strain evidence="2">Hbe603</strain>
    </source>
</reference>
<accession>A0A231SE74</accession>
<name>A0A0H4KHK0_9BACI</name>
<dbReference type="KEGG" id="beo:BEH_13910"/>
<proteinExistence type="predicted"/>
<gene>
    <name evidence="1" type="ORF">BEH_13910</name>
</gene>
<keyword evidence="2" id="KW-1185">Reference proteome</keyword>
<organism evidence="1 2">
    <name type="scientific">Priestia filamentosa</name>
    <dbReference type="NCBI Taxonomy" id="1402861"/>
    <lineage>
        <taxon>Bacteria</taxon>
        <taxon>Bacillati</taxon>
        <taxon>Bacillota</taxon>
        <taxon>Bacilli</taxon>
        <taxon>Bacillales</taxon>
        <taxon>Bacillaceae</taxon>
        <taxon>Priestia</taxon>
    </lineage>
</organism>
<dbReference type="PATRIC" id="fig|135735.6.peg.2943"/>
<reference evidence="1 2" key="1">
    <citation type="journal article" date="2015" name="PLoS ONE">
        <title>Genome Sequence of Bacillus endophyticus and Analysis of Its Companion Mechanism in the Ketogulonigenium vulgare-Bacillus Strain Consortium.</title>
        <authorList>
            <person name="Jia N."/>
            <person name="Du J."/>
            <person name="Ding M.Z."/>
            <person name="Gao F."/>
            <person name="Yuan Y.J."/>
        </authorList>
    </citation>
    <scope>NUCLEOTIDE SEQUENCE [LARGE SCALE GENOMIC DNA]</scope>
    <source>
        <strain evidence="1 2">Hbe603</strain>
    </source>
</reference>
<dbReference type="AlphaFoldDB" id="A0A0H4KHK0"/>
<sequence length="149" mass="17890">MECYPITLNHQETKVHNRKKFPIILLIIIILLASCCAYYIYWSGYKKTTFLESSSPNQINSVKLVQIGNSLYASPEKIEIYFENKYYHTERVETVDIANHLASNVKEMYEITWKNDEQIQIKMNYERITKTLDYDFKDQESKMKFDYHY</sequence>
<accession>A0A0H4KHK0</accession>
<evidence type="ECO:0000313" key="2">
    <source>
        <dbReference type="Proteomes" id="UP000036202"/>
    </source>
</evidence>
<evidence type="ECO:0000313" key="1">
    <source>
        <dbReference type="EMBL" id="AKO93075.1"/>
    </source>
</evidence>
<dbReference type="Proteomes" id="UP000036202">
    <property type="component" value="Chromosome"/>
</dbReference>